<dbReference type="InterPro" id="IPR013783">
    <property type="entry name" value="Ig-like_fold"/>
</dbReference>
<dbReference type="Pfam" id="PF18911">
    <property type="entry name" value="PKD_4"/>
    <property type="match status" value="1"/>
</dbReference>
<dbReference type="InterPro" id="IPR000601">
    <property type="entry name" value="PKD_dom"/>
</dbReference>
<dbReference type="Gene3D" id="2.60.40.10">
    <property type="entry name" value="Immunoglobulins"/>
    <property type="match status" value="1"/>
</dbReference>
<dbReference type="RefSeq" id="WP_188565393.1">
    <property type="nucleotide sequence ID" value="NZ_BMED01000001.1"/>
</dbReference>
<reference evidence="4" key="2">
    <citation type="submission" date="2020-09" db="EMBL/GenBank/DDBJ databases">
        <authorList>
            <person name="Sun Q."/>
            <person name="Zhou Y."/>
        </authorList>
    </citation>
    <scope>NUCLEOTIDE SEQUENCE</scope>
    <source>
        <strain evidence="4">CGMCC 1.10998</strain>
    </source>
</reference>
<dbReference type="CDD" id="cd00146">
    <property type="entry name" value="PKD"/>
    <property type="match status" value="1"/>
</dbReference>
<evidence type="ECO:0000313" key="4">
    <source>
        <dbReference type="EMBL" id="GGC69864.1"/>
    </source>
</evidence>
<evidence type="ECO:0000256" key="1">
    <source>
        <dbReference type="SAM" id="MobiDB-lite"/>
    </source>
</evidence>
<dbReference type="InterPro" id="IPR001322">
    <property type="entry name" value="Lamin_tail_dom"/>
</dbReference>
<dbReference type="InterPro" id="IPR035986">
    <property type="entry name" value="PKD_dom_sf"/>
</dbReference>
<feature type="region of interest" description="Disordered" evidence="1">
    <location>
        <begin position="249"/>
        <end position="271"/>
    </location>
</feature>
<sequence length="894" mass="93088">MMKQWSSRANLAGLVIVSSFAILLAGCGGSNTADGETARNSTALLLVPPGALPACPAAPNTLRNIDVIQGSGATSAYAGQTTTVRGVVVGDFQAANQLKGFYIQQPVPDSDPKTSEGIFVYAPGNTVTVKLGDYVQVSGTVQEYKAAATDTESTTQVSLLTEVSVCGKGPTILPVTVSLPVANPSDLRAYEGMLVKFTQTLTVSDVHSLGQYGEIVLAPSRMFTPYSNPTSNDSAANAALNARSSIVLDDGSSPANPNPIPYLSASDKTGTRRVGDTVQNVQGIMTYGFGSYVVQPTQQATFTASNPRPVAPNAVGGTLRAGSLNVLNYFTTLNKRGANTALELQRQRDKLVMTITGLNADVLGLMEIENNATTSIGDLVAAVNAKLGANTYSFINSGQPGTDEIKVAIIYKPSAVTPIGNAKVPTDPGFSVDGGLRPPVAQRFAANSNNGNFWFVVNHLKSKGSCPSSATSPDQDYGQGCWNASRVVQAAALKNWVSTLVSSSGEQDVLMVGDYNAYLNEDPIASIEAGGFEELTRRVPAQDRYSFIFDGQSGVLDHAFASGSMKSQVTGITIWHVNSDEPEVLDYNTEFKTDDRYDVTPYRSSDHDPVLVGLTLNADPAVIAPTLNAVLPSIGQAGTATTITGITAAVANGTGTPSLTVDWGDGTGPQALAANASTASKTYASAGTYAIKLVLTDGNGVTAELSAPVTISPPAGPGPGDSAELFFSEYAEGSSNNKAIEIYNPTAASVDLSIYKVKLYANGAVSPTTTFNLTGTIPAGATLTLYNSQTAAARIAEIQGTKLTSGVVNFNGDDAVTLEKNGSVVDAFGQVGFQPAGGAWTSPSNAAVTTINKTLRRKSGIVHGSIPSARPAVWDPALEWDVYDHDTFTGFGQR</sequence>
<keyword evidence="5" id="KW-1185">Reference proteome</keyword>
<dbReference type="Proteomes" id="UP000637423">
    <property type="component" value="Unassembled WGS sequence"/>
</dbReference>
<dbReference type="AlphaFoldDB" id="A0A916UEX7"/>
<organism evidence="4 5">
    <name type="scientific">Undibacterium terreum</name>
    <dbReference type="NCBI Taxonomy" id="1224302"/>
    <lineage>
        <taxon>Bacteria</taxon>
        <taxon>Pseudomonadati</taxon>
        <taxon>Pseudomonadota</taxon>
        <taxon>Betaproteobacteria</taxon>
        <taxon>Burkholderiales</taxon>
        <taxon>Oxalobacteraceae</taxon>
        <taxon>Undibacterium</taxon>
    </lineage>
</organism>
<accession>A0A916UEX7</accession>
<dbReference type="SUPFAM" id="SSF49299">
    <property type="entry name" value="PKD domain"/>
    <property type="match status" value="1"/>
</dbReference>
<dbReference type="Gene3D" id="3.60.10.10">
    <property type="entry name" value="Endonuclease/exonuclease/phosphatase"/>
    <property type="match status" value="1"/>
</dbReference>
<dbReference type="SUPFAM" id="SSF56219">
    <property type="entry name" value="DNase I-like"/>
    <property type="match status" value="1"/>
</dbReference>
<dbReference type="InterPro" id="IPR005135">
    <property type="entry name" value="Endo/exonuclease/phosphatase"/>
</dbReference>
<evidence type="ECO:0000259" key="2">
    <source>
        <dbReference type="PROSITE" id="PS50093"/>
    </source>
</evidence>
<dbReference type="SMART" id="SM00089">
    <property type="entry name" value="PKD"/>
    <property type="match status" value="1"/>
</dbReference>
<reference evidence="4" key="1">
    <citation type="journal article" date="2014" name="Int. J. Syst. Evol. Microbiol.">
        <title>Complete genome sequence of Corynebacterium casei LMG S-19264T (=DSM 44701T), isolated from a smear-ripened cheese.</title>
        <authorList>
            <consortium name="US DOE Joint Genome Institute (JGI-PGF)"/>
            <person name="Walter F."/>
            <person name="Albersmeier A."/>
            <person name="Kalinowski J."/>
            <person name="Ruckert C."/>
        </authorList>
    </citation>
    <scope>NUCLEOTIDE SEQUENCE</scope>
    <source>
        <strain evidence="4">CGMCC 1.10998</strain>
    </source>
</reference>
<dbReference type="PROSITE" id="PS51257">
    <property type="entry name" value="PROKAR_LIPOPROTEIN"/>
    <property type="match status" value="1"/>
</dbReference>
<comment type="caution">
    <text evidence="4">The sequence shown here is derived from an EMBL/GenBank/DDBJ whole genome shotgun (WGS) entry which is preliminary data.</text>
</comment>
<protein>
    <submittedName>
        <fullName evidence="4">Nuclease</fullName>
    </submittedName>
</protein>
<feature type="domain" description="PKD" evidence="2">
    <location>
        <begin position="651"/>
        <end position="718"/>
    </location>
</feature>
<dbReference type="Pfam" id="PF03372">
    <property type="entry name" value="Exo_endo_phos"/>
    <property type="match status" value="1"/>
</dbReference>
<dbReference type="CDD" id="cd10283">
    <property type="entry name" value="MnuA_DNase1-like"/>
    <property type="match status" value="1"/>
</dbReference>
<dbReference type="PANTHER" id="PTHR42834:SF1">
    <property type="entry name" value="ENDONUCLEASE_EXONUCLEASE_PHOSPHATASE FAMILY PROTEIN (AFU_ORTHOLOGUE AFUA_3G09210)"/>
    <property type="match status" value="1"/>
</dbReference>
<dbReference type="Pfam" id="PF00932">
    <property type="entry name" value="LTD"/>
    <property type="match status" value="1"/>
</dbReference>
<dbReference type="InterPro" id="IPR036691">
    <property type="entry name" value="Endo/exonu/phosph_ase_sf"/>
</dbReference>
<dbReference type="GO" id="GO:0003824">
    <property type="term" value="F:catalytic activity"/>
    <property type="evidence" value="ECO:0007669"/>
    <property type="project" value="InterPro"/>
</dbReference>
<dbReference type="PROSITE" id="PS50093">
    <property type="entry name" value="PKD"/>
    <property type="match status" value="1"/>
</dbReference>
<dbReference type="PANTHER" id="PTHR42834">
    <property type="entry name" value="ENDONUCLEASE/EXONUCLEASE/PHOSPHATASE FAMILY PROTEIN (AFU_ORTHOLOGUE AFUA_3G09210)"/>
    <property type="match status" value="1"/>
</dbReference>
<dbReference type="PROSITE" id="PS51841">
    <property type="entry name" value="LTD"/>
    <property type="match status" value="1"/>
</dbReference>
<proteinExistence type="predicted"/>
<evidence type="ECO:0000259" key="3">
    <source>
        <dbReference type="PROSITE" id="PS51841"/>
    </source>
</evidence>
<name>A0A916UEX7_9BURK</name>
<evidence type="ECO:0000313" key="5">
    <source>
        <dbReference type="Proteomes" id="UP000637423"/>
    </source>
</evidence>
<gene>
    <name evidence="4" type="ORF">GCM10011396_16120</name>
</gene>
<feature type="domain" description="LTD" evidence="3">
    <location>
        <begin position="707"/>
        <end position="832"/>
    </location>
</feature>
<dbReference type="CDD" id="cd04486">
    <property type="entry name" value="YhcR_OBF_like"/>
    <property type="match status" value="1"/>
</dbReference>
<dbReference type="InterPro" id="IPR022409">
    <property type="entry name" value="PKD/Chitinase_dom"/>
</dbReference>
<dbReference type="EMBL" id="BMED01000001">
    <property type="protein sequence ID" value="GGC69864.1"/>
    <property type="molecule type" value="Genomic_DNA"/>
</dbReference>
<dbReference type="InterPro" id="IPR047971">
    <property type="entry name" value="ExeM-like"/>
</dbReference>
<dbReference type="NCBIfam" id="NF033681">
    <property type="entry name" value="ExeM_NucH_DNase"/>
    <property type="match status" value="1"/>
</dbReference>